<dbReference type="AlphaFoldDB" id="A0A857CCI9"/>
<proteinExistence type="predicted"/>
<dbReference type="EMBL" id="CP046908">
    <property type="protein sequence ID" value="QGZ36724.1"/>
    <property type="molecule type" value="Genomic_DNA"/>
</dbReference>
<reference evidence="1 2" key="1">
    <citation type="submission" date="2019-12" db="EMBL/GenBank/DDBJ databases">
        <title>The genome of Stappia indica PHM037.</title>
        <authorList>
            <person name="Kacar D."/>
            <person name="Galan B."/>
            <person name="Canedo L."/>
            <person name="Rodriguez P."/>
            <person name="de la Calle F."/>
            <person name="Garcia J.L."/>
        </authorList>
    </citation>
    <scope>NUCLEOTIDE SEQUENCE [LARGE SCALE GENOMIC DNA]</scope>
    <source>
        <strain evidence="1 2">PHM037</strain>
    </source>
</reference>
<accession>A0A857CCI9</accession>
<sequence>MKVEVQFVGAAQARRLNEAALHDREEARIRDALNLLRVFHDRHIGLPPELANELSAAFPPHGSPDAEAGLRGAIYARLLQAIGVDPKLVRDPRHFDILPRQIIVHDCLLPLAALAVEAIGRTLLFCEDDDLPEIEPHAYENYLQAFRAALETLCATSAPDAETTSIDIFWERAAVKLWAAVRRQRRAGAPLEGGSLQMAEPDGMVLRFVYGLKPEPRIGADPRRIRPIMADEQNPQFTYPRQGGVVDIHSTRRPEDIDDFLISEFMWPPAILADRLLNGSNLAKHRPPPFDERRQILVVGASVDEPVTPPLAIARVAWLDALFRFSIMLHKSNLRRSQLRFGQWLPGSGIAHSALSVADYPQLGKFDFKSVGRLQMCGFFRDAGWLPGFVATRPQHTLAADSPAVASGDDERTRRFNLLMEKVAPELSMFGAESAGGDGVDLNLALVTVFTAGDDRHDDFAWHSRLGNPALPVHSLRVHCPEALQPGSSFTLECHPANSRLSTTVSLPSTALDKAALEQLSATLCERIFEFLWEDMIG</sequence>
<gene>
    <name evidence="1" type="ORF">GH266_20815</name>
</gene>
<evidence type="ECO:0000313" key="1">
    <source>
        <dbReference type="EMBL" id="QGZ36724.1"/>
    </source>
</evidence>
<evidence type="ECO:0000313" key="2">
    <source>
        <dbReference type="Proteomes" id="UP000435648"/>
    </source>
</evidence>
<protein>
    <submittedName>
        <fullName evidence="1">Uncharacterized protein</fullName>
    </submittedName>
</protein>
<dbReference type="KEGG" id="siw:GH266_20815"/>
<dbReference type="RefSeq" id="WP_158195547.1">
    <property type="nucleotide sequence ID" value="NZ_CP046908.1"/>
</dbReference>
<organism evidence="1 2">
    <name type="scientific">Stappia indica</name>
    <dbReference type="NCBI Taxonomy" id="538381"/>
    <lineage>
        <taxon>Bacteria</taxon>
        <taxon>Pseudomonadati</taxon>
        <taxon>Pseudomonadota</taxon>
        <taxon>Alphaproteobacteria</taxon>
        <taxon>Hyphomicrobiales</taxon>
        <taxon>Stappiaceae</taxon>
        <taxon>Stappia</taxon>
    </lineage>
</organism>
<dbReference type="Proteomes" id="UP000435648">
    <property type="component" value="Chromosome"/>
</dbReference>
<dbReference type="OrthoDB" id="8477314at2"/>
<name>A0A857CCI9_9HYPH</name>